<dbReference type="InterPro" id="IPR006837">
    <property type="entry name" value="Divergent_DAC"/>
</dbReference>
<dbReference type="RefSeq" id="WP_311690561.1">
    <property type="nucleotide sequence ID" value="NZ_JAVRHL010000002.1"/>
</dbReference>
<feature type="compositionally biased region" description="Basic and acidic residues" evidence="1">
    <location>
        <begin position="591"/>
        <end position="605"/>
    </location>
</feature>
<feature type="compositionally biased region" description="Basic and acidic residues" evidence="1">
    <location>
        <begin position="495"/>
        <end position="513"/>
    </location>
</feature>
<dbReference type="Pfam" id="PF04748">
    <property type="entry name" value="Polysacc_deac_2"/>
    <property type="match status" value="1"/>
</dbReference>
<feature type="region of interest" description="Disordered" evidence="1">
    <location>
        <begin position="31"/>
        <end position="780"/>
    </location>
</feature>
<feature type="compositionally biased region" description="Basic and acidic residues" evidence="1">
    <location>
        <begin position="736"/>
        <end position="756"/>
    </location>
</feature>
<dbReference type="Gene3D" id="3.20.20.370">
    <property type="entry name" value="Glycoside hydrolase/deacetylase"/>
    <property type="match status" value="1"/>
</dbReference>
<feature type="compositionally biased region" description="Acidic residues" evidence="1">
    <location>
        <begin position="317"/>
        <end position="333"/>
    </location>
</feature>
<keyword evidence="3" id="KW-1185">Reference proteome</keyword>
<feature type="compositionally biased region" description="Basic and acidic residues" evidence="1">
    <location>
        <begin position="542"/>
        <end position="554"/>
    </location>
</feature>
<dbReference type="SUPFAM" id="SSF88713">
    <property type="entry name" value="Glycoside hydrolase/deacetylase"/>
    <property type="match status" value="1"/>
</dbReference>
<gene>
    <name evidence="2" type="ORF">RM543_08525</name>
</gene>
<dbReference type="Proteomes" id="UP001265259">
    <property type="component" value="Unassembled WGS sequence"/>
</dbReference>
<feature type="compositionally biased region" description="Low complexity" evidence="1">
    <location>
        <begin position="256"/>
        <end position="275"/>
    </location>
</feature>
<dbReference type="InterPro" id="IPR011330">
    <property type="entry name" value="Glyco_hydro/deAcase_b/a-brl"/>
</dbReference>
<organism evidence="2 3">
    <name type="scientific">Tropicimonas omnivorans</name>
    <dbReference type="NCBI Taxonomy" id="3075590"/>
    <lineage>
        <taxon>Bacteria</taxon>
        <taxon>Pseudomonadati</taxon>
        <taxon>Pseudomonadota</taxon>
        <taxon>Alphaproteobacteria</taxon>
        <taxon>Rhodobacterales</taxon>
        <taxon>Roseobacteraceae</taxon>
        <taxon>Tropicimonas</taxon>
    </lineage>
</organism>
<evidence type="ECO:0000313" key="3">
    <source>
        <dbReference type="Proteomes" id="UP001265259"/>
    </source>
</evidence>
<evidence type="ECO:0000256" key="1">
    <source>
        <dbReference type="SAM" id="MobiDB-lite"/>
    </source>
</evidence>
<name>A0ABU3DGB1_9RHOB</name>
<proteinExistence type="predicted"/>
<reference evidence="2 3" key="1">
    <citation type="submission" date="2023-09" db="EMBL/GenBank/DDBJ databases">
        <authorList>
            <person name="Rey-Velasco X."/>
        </authorList>
    </citation>
    <scope>NUCLEOTIDE SEQUENCE [LARGE SCALE GENOMIC DNA]</scope>
    <source>
        <strain evidence="2 3">F158</strain>
    </source>
</reference>
<protein>
    <submittedName>
        <fullName evidence="2">Divergent polysaccharide deacetylase family protein</fullName>
    </submittedName>
</protein>
<feature type="compositionally biased region" description="Low complexity" evidence="1">
    <location>
        <begin position="662"/>
        <end position="693"/>
    </location>
</feature>
<accession>A0ABU3DGB1</accession>
<dbReference type="EMBL" id="JAVRHL010000002">
    <property type="protein sequence ID" value="MDT0682729.1"/>
    <property type="molecule type" value="Genomic_DNA"/>
</dbReference>
<comment type="caution">
    <text evidence="2">The sequence shown here is derived from an EMBL/GenBank/DDBJ whole genome shotgun (WGS) entry which is preliminary data.</text>
</comment>
<sequence>MGGGILSGLLWGSALSVIALGVASQLAPLPETRASETGAPETEATLDVLPGAGPDMAPSTGRDGAGARLSVPEADETPERRPEPLASRPAPAGETVDPGVSAELDVPAGSEFRRGLTDGAPSLPEPDGQGPSLSTLPVAPQGSSAGELPPRFDTDPAGRPDGAGSPVRAPLAPEAGEDSPALAAPLQEDGATSEVTQSPGVAPDVSGPDALPPRGEEARGEGSGRTGSPAEGGTAPEVASMSPARGTAPDAEDGASLDAARAAPGAGSGPDAALATRSGGDGVSPPDSVAAEMSAQDEVAMPEPDAASSASAGQIGAEEDDAPVTIDVAEEDNNAPADTYGEERRSDSRLDADPAGDADPGELAEAPDRLRQGMTDGAAMTGSEASPETPPLSPDRPEMVAAPSLEPASTSDLDPEPGAPVAALEGDTANAAAPDRPTLETGAPATPADAPLASQSALPEIDDGAPITAGEAVSASAGDEAEVARADPAMTEPALEARRAGAAESASRADIDRSGPPAVPSPTTSARGRPGDVPDAPAPLRAEGEPGDPARAEMAEASSGPSPELTIGAVARDARPADRAAPASMTQADPSRIDRAGATRSRSPEAEDAASALASRAVLASSQAASLSDTADADRPEESPVAAATSKPATRSPSGGADRSETPAAATVSSASRAAPAPRASGGVPGPVSVASAERAGSDKAAAIETTGPLASAAPSETAPREEARRSAPVGSEPARTAERDAARPTRAEAPVRSDAARITGREVVQSPEMPPMVDDQAPTGIGLRVLPLTERTGRSTLPPEGSLVARRDADVDLGGAEPPAESQGALERNAIPFEDAAGRPQLSVVLLDDGTTPPEAISGLYFPVTVAVDPASEDAAARAASLSAAGAEVVIMASGLPKGARPQDLEISVEDWLTRVPSAIGVMDTEARDLGADEDMARQAISALARGGHGLLLHDTGLGGAARLAGDAGLPSASLWRRIDVGEPRPAGIGRALDRAAFEAGRIGGIVVSATMAPDTLEGLGNWALAEEDGSVVLAPLSAVLADE</sequence>
<evidence type="ECO:0000313" key="2">
    <source>
        <dbReference type="EMBL" id="MDT0682729.1"/>
    </source>
</evidence>
<feature type="compositionally biased region" description="Basic and acidic residues" evidence="1">
    <location>
        <begin position="341"/>
        <end position="352"/>
    </location>
</feature>
<feature type="compositionally biased region" description="Low complexity" evidence="1">
    <location>
        <begin position="609"/>
        <end position="630"/>
    </location>
</feature>